<keyword evidence="13 15" id="KW-0472">Membrane</keyword>
<evidence type="ECO:0000256" key="10">
    <source>
        <dbReference type="ARBA" id="ARBA00022840"/>
    </source>
</evidence>
<evidence type="ECO:0000256" key="14">
    <source>
        <dbReference type="SAM" id="Coils"/>
    </source>
</evidence>
<evidence type="ECO:0000259" key="17">
    <source>
        <dbReference type="PROSITE" id="PS50885"/>
    </source>
</evidence>
<comment type="subcellular location">
    <subcellularLocation>
        <location evidence="2">Cell membrane</location>
        <topology evidence="2">Multi-pass membrane protein</topology>
    </subcellularLocation>
</comment>
<dbReference type="InterPro" id="IPR005467">
    <property type="entry name" value="His_kinase_dom"/>
</dbReference>
<keyword evidence="14" id="KW-0175">Coiled coil</keyword>
<accession>A0A3D9JM00</accession>
<comment type="caution">
    <text evidence="18">The sequence shown here is derived from an EMBL/GenBank/DDBJ whole genome shotgun (WGS) entry which is preliminary data.</text>
</comment>
<evidence type="ECO:0000256" key="3">
    <source>
        <dbReference type="ARBA" id="ARBA00012438"/>
    </source>
</evidence>
<evidence type="ECO:0000256" key="9">
    <source>
        <dbReference type="ARBA" id="ARBA00022777"/>
    </source>
</evidence>
<evidence type="ECO:0000256" key="11">
    <source>
        <dbReference type="ARBA" id="ARBA00022989"/>
    </source>
</evidence>
<evidence type="ECO:0000256" key="2">
    <source>
        <dbReference type="ARBA" id="ARBA00004651"/>
    </source>
</evidence>
<evidence type="ECO:0000256" key="6">
    <source>
        <dbReference type="ARBA" id="ARBA00022679"/>
    </source>
</evidence>
<sequence length="578" mass="66609">MRIRASLAERLLLPLYSLKNRLTLVFLISTLIPLLLIGGISYYSITSLLDNKIQGSIRSNLKFVGLSLENTLRNLNYASQLLAFNGGVGASVKKYSETSDILLKSQLGQEIENNLYLVGFTNPSLGIITYYNASTNQPVFQQPEADPHSVSEDKPRLLHTDMLTIYGPHQTSNRFLDRTVLSVSRKLEVPGNEHLYVYIETGFDWIELLSAEQSGMKTAHIFVDNDRITYTELPEQFPLGTIYNPSASKGSYTKTNGYYLFEESHNQGWKMIAAIANADYYKERNIWVKRFAILTLISMTLALGLAWMIWRTVRRPLSHFNNEIKQIQNRNFHSPLQLTRITEFDLVLYQFQHMRNRIRELLQDVKITEQRKSELEIEKLLFQINPHFIHNTLDTIRWLAHSKGMIEINDLISTLNRLLYYNMGKRGESTVRQEIDALNDYVSLQKIRYDFQFKVSIRADEELMDTAVPRFILQPLVENSLYHGLKDNTVIEVSMEAVEDLLIIEVKDNGEGMDEDELNRLLDGYSDERRSVGMGIGLHYVSRTLKARFGDKTRLSITSKRGDGTSIILKFPMIYTYK</sequence>
<dbReference type="PANTHER" id="PTHR34220">
    <property type="entry name" value="SENSOR HISTIDINE KINASE YPDA"/>
    <property type="match status" value="1"/>
</dbReference>
<dbReference type="RefSeq" id="WP_181917828.1">
    <property type="nucleotide sequence ID" value="NZ_QRDZ01000017.1"/>
</dbReference>
<evidence type="ECO:0000256" key="13">
    <source>
        <dbReference type="ARBA" id="ARBA00023136"/>
    </source>
</evidence>
<proteinExistence type="predicted"/>
<dbReference type="InterPro" id="IPR010559">
    <property type="entry name" value="Sig_transdc_His_kin_internal"/>
</dbReference>
<evidence type="ECO:0000313" key="18">
    <source>
        <dbReference type="EMBL" id="RED75123.1"/>
    </source>
</evidence>
<organism evidence="18 19">
    <name type="scientific">Cohnella phaseoli</name>
    <dbReference type="NCBI Taxonomy" id="456490"/>
    <lineage>
        <taxon>Bacteria</taxon>
        <taxon>Bacillati</taxon>
        <taxon>Bacillota</taxon>
        <taxon>Bacilli</taxon>
        <taxon>Bacillales</taxon>
        <taxon>Paenibacillaceae</taxon>
        <taxon>Cohnella</taxon>
    </lineage>
</organism>
<keyword evidence="4" id="KW-1003">Cell membrane</keyword>
<evidence type="ECO:0000256" key="15">
    <source>
        <dbReference type="SAM" id="Phobius"/>
    </source>
</evidence>
<dbReference type="Proteomes" id="UP000256977">
    <property type="component" value="Unassembled WGS sequence"/>
</dbReference>
<dbReference type="InterPro" id="IPR003660">
    <property type="entry name" value="HAMP_dom"/>
</dbReference>
<feature type="domain" description="HAMP" evidence="17">
    <location>
        <begin position="311"/>
        <end position="363"/>
    </location>
</feature>
<dbReference type="GO" id="GO:0005886">
    <property type="term" value="C:plasma membrane"/>
    <property type="evidence" value="ECO:0007669"/>
    <property type="project" value="UniProtKB-SubCell"/>
</dbReference>
<keyword evidence="9 18" id="KW-0418">Kinase</keyword>
<dbReference type="EMBL" id="QRDZ01000017">
    <property type="protein sequence ID" value="RED75123.1"/>
    <property type="molecule type" value="Genomic_DNA"/>
</dbReference>
<dbReference type="Pfam" id="PF02518">
    <property type="entry name" value="HATPase_c"/>
    <property type="match status" value="1"/>
</dbReference>
<keyword evidence="7 15" id="KW-0812">Transmembrane</keyword>
<dbReference type="InterPro" id="IPR036890">
    <property type="entry name" value="HATPase_C_sf"/>
</dbReference>
<keyword evidence="12" id="KW-0902">Two-component regulatory system</keyword>
<feature type="transmembrane region" description="Helical" evidence="15">
    <location>
        <begin position="22"/>
        <end position="45"/>
    </location>
</feature>
<dbReference type="GO" id="GO:0005524">
    <property type="term" value="F:ATP binding"/>
    <property type="evidence" value="ECO:0007669"/>
    <property type="project" value="UniProtKB-KW"/>
</dbReference>
<dbReference type="InterPro" id="IPR004358">
    <property type="entry name" value="Sig_transdc_His_kin-like_C"/>
</dbReference>
<dbReference type="SUPFAM" id="SSF55874">
    <property type="entry name" value="ATPase domain of HSP90 chaperone/DNA topoisomerase II/histidine kinase"/>
    <property type="match status" value="1"/>
</dbReference>
<evidence type="ECO:0000256" key="1">
    <source>
        <dbReference type="ARBA" id="ARBA00000085"/>
    </source>
</evidence>
<evidence type="ECO:0000256" key="5">
    <source>
        <dbReference type="ARBA" id="ARBA00022553"/>
    </source>
</evidence>
<evidence type="ECO:0000256" key="12">
    <source>
        <dbReference type="ARBA" id="ARBA00023012"/>
    </source>
</evidence>
<evidence type="ECO:0000259" key="16">
    <source>
        <dbReference type="PROSITE" id="PS50109"/>
    </source>
</evidence>
<feature type="transmembrane region" description="Helical" evidence="15">
    <location>
        <begin position="291"/>
        <end position="310"/>
    </location>
</feature>
<dbReference type="PANTHER" id="PTHR34220:SF11">
    <property type="entry name" value="SENSOR PROTEIN KINASE HPTS"/>
    <property type="match status" value="1"/>
</dbReference>
<evidence type="ECO:0000256" key="4">
    <source>
        <dbReference type="ARBA" id="ARBA00022475"/>
    </source>
</evidence>
<feature type="domain" description="Histidine kinase" evidence="16">
    <location>
        <begin position="472"/>
        <end position="575"/>
    </location>
</feature>
<protein>
    <recommendedName>
        <fullName evidence="3">histidine kinase</fullName>
        <ecNumber evidence="3">2.7.13.3</ecNumber>
    </recommendedName>
</protein>
<keyword evidence="8" id="KW-0547">Nucleotide-binding</keyword>
<gene>
    <name evidence="18" type="ORF">DFP98_11795</name>
</gene>
<keyword evidence="19" id="KW-1185">Reference proteome</keyword>
<keyword evidence="5" id="KW-0597">Phosphoprotein</keyword>
<keyword evidence="10" id="KW-0067">ATP-binding</keyword>
<evidence type="ECO:0000256" key="8">
    <source>
        <dbReference type="ARBA" id="ARBA00022741"/>
    </source>
</evidence>
<dbReference type="GO" id="GO:0000155">
    <property type="term" value="F:phosphorelay sensor kinase activity"/>
    <property type="evidence" value="ECO:0007669"/>
    <property type="project" value="InterPro"/>
</dbReference>
<dbReference type="Gene3D" id="6.10.340.10">
    <property type="match status" value="1"/>
</dbReference>
<dbReference type="PROSITE" id="PS50885">
    <property type="entry name" value="HAMP"/>
    <property type="match status" value="1"/>
</dbReference>
<dbReference type="EC" id="2.7.13.3" evidence="3"/>
<feature type="coiled-coil region" evidence="14">
    <location>
        <begin position="351"/>
        <end position="378"/>
    </location>
</feature>
<keyword evidence="11 15" id="KW-1133">Transmembrane helix</keyword>
<dbReference type="AlphaFoldDB" id="A0A3D9JM00"/>
<dbReference type="PROSITE" id="PS50109">
    <property type="entry name" value="HIS_KIN"/>
    <property type="match status" value="1"/>
</dbReference>
<dbReference type="SMART" id="SM00387">
    <property type="entry name" value="HATPase_c"/>
    <property type="match status" value="1"/>
</dbReference>
<dbReference type="Pfam" id="PF06580">
    <property type="entry name" value="His_kinase"/>
    <property type="match status" value="1"/>
</dbReference>
<name>A0A3D9JM00_9BACL</name>
<evidence type="ECO:0000256" key="7">
    <source>
        <dbReference type="ARBA" id="ARBA00022692"/>
    </source>
</evidence>
<comment type="catalytic activity">
    <reaction evidence="1">
        <text>ATP + protein L-histidine = ADP + protein N-phospho-L-histidine.</text>
        <dbReference type="EC" id="2.7.13.3"/>
    </reaction>
</comment>
<keyword evidence="6" id="KW-0808">Transferase</keyword>
<reference evidence="18 19" key="1">
    <citation type="submission" date="2018-07" db="EMBL/GenBank/DDBJ databases">
        <title>Genomic Encyclopedia of Type Strains, Phase III (KMG-III): the genomes of soil and plant-associated and newly described type strains.</title>
        <authorList>
            <person name="Whitman W."/>
        </authorList>
    </citation>
    <scope>NUCLEOTIDE SEQUENCE [LARGE SCALE GENOMIC DNA]</scope>
    <source>
        <strain evidence="18 19">CECT 7287</strain>
    </source>
</reference>
<dbReference type="PRINTS" id="PR00344">
    <property type="entry name" value="BCTRLSENSOR"/>
</dbReference>
<dbReference type="InterPro" id="IPR003594">
    <property type="entry name" value="HATPase_dom"/>
</dbReference>
<dbReference type="InterPro" id="IPR050640">
    <property type="entry name" value="Bact_2-comp_sensor_kinase"/>
</dbReference>
<evidence type="ECO:0000313" key="19">
    <source>
        <dbReference type="Proteomes" id="UP000256977"/>
    </source>
</evidence>
<dbReference type="Gene3D" id="3.30.565.10">
    <property type="entry name" value="Histidine kinase-like ATPase, C-terminal domain"/>
    <property type="match status" value="1"/>
</dbReference>